<dbReference type="PROSITE" id="PS51851">
    <property type="entry name" value="KARI_C"/>
    <property type="match status" value="1"/>
</dbReference>
<dbReference type="Proteomes" id="UP000019482">
    <property type="component" value="Unassembled WGS sequence"/>
</dbReference>
<keyword evidence="4 9" id="KW-0028">Amino-acid biosynthesis</keyword>
<dbReference type="EMBL" id="CBXI010000014">
    <property type="protein sequence ID" value="CDL90952.1"/>
    <property type="molecule type" value="Genomic_DNA"/>
</dbReference>
<dbReference type="PIRSF" id="PIRSF000116">
    <property type="entry name" value="IlvC_gammaproteo"/>
    <property type="match status" value="1"/>
</dbReference>
<dbReference type="RefSeq" id="WP_017751808.1">
    <property type="nucleotide sequence ID" value="NZ_CBXI010000014.1"/>
</dbReference>
<feature type="binding site" evidence="9">
    <location>
        <position position="55"/>
    </location>
    <ligand>
        <name>NADP(+)</name>
        <dbReference type="ChEBI" id="CHEBI:58349"/>
    </ligand>
</feature>
<dbReference type="InterPro" id="IPR008927">
    <property type="entry name" value="6-PGluconate_DH-like_C_sf"/>
</dbReference>
<feature type="active site" evidence="9">
    <location>
        <position position="110"/>
    </location>
</feature>
<evidence type="ECO:0000313" key="14">
    <source>
        <dbReference type="Proteomes" id="UP000019482"/>
    </source>
</evidence>
<reference evidence="13 14" key="1">
    <citation type="journal article" date="2015" name="Genome Announc.">
        <title>Draft Genome Sequence of Clostridium tyrobutyricum Strain DIVETGP, Isolated from Cow's Milk for Grana Padano Production.</title>
        <authorList>
            <person name="Soggiu A."/>
            <person name="Piras C."/>
            <person name="Gaiarsa S."/>
            <person name="Sassera D."/>
            <person name="Roncada P."/>
            <person name="Bendixen E."/>
            <person name="Brasca M."/>
            <person name="Bonizzi L."/>
        </authorList>
    </citation>
    <scope>NUCLEOTIDE SEQUENCE [LARGE SCALE GENOMIC DNA]</scope>
    <source>
        <strain evidence="13 14">DIVETGP</strain>
    </source>
</reference>
<feature type="binding site" evidence="9 10">
    <location>
        <position position="193"/>
    </location>
    <ligand>
        <name>Mg(2+)</name>
        <dbReference type="ChEBI" id="CHEBI:18420"/>
        <label>1</label>
    </ligand>
</feature>
<feature type="binding site" evidence="9 10">
    <location>
        <position position="193"/>
    </location>
    <ligand>
        <name>Mg(2+)</name>
        <dbReference type="ChEBI" id="CHEBI:18420"/>
        <label>2</label>
    </ligand>
</feature>
<comment type="cofactor">
    <cofactor evidence="9">
        <name>Mg(2+)</name>
        <dbReference type="ChEBI" id="CHEBI:18420"/>
    </cofactor>
    <text evidence="9">Binds 2 magnesium ions per subunit.</text>
</comment>
<keyword evidence="13" id="KW-0413">Isomerase</keyword>
<dbReference type="PANTHER" id="PTHR21371">
    <property type="entry name" value="KETOL-ACID REDUCTOISOMERASE, MITOCHONDRIAL"/>
    <property type="match status" value="1"/>
</dbReference>
<dbReference type="PANTHER" id="PTHR21371:SF1">
    <property type="entry name" value="KETOL-ACID REDUCTOISOMERASE, MITOCHONDRIAL"/>
    <property type="match status" value="1"/>
</dbReference>
<dbReference type="NCBIfam" id="NF004017">
    <property type="entry name" value="PRK05479.1"/>
    <property type="match status" value="1"/>
</dbReference>
<dbReference type="PROSITE" id="PS51850">
    <property type="entry name" value="KARI_N"/>
    <property type="match status" value="1"/>
</dbReference>
<comment type="caution">
    <text evidence="9">Lacks conserved residue(s) required for the propagation of feature annotation.</text>
</comment>
<comment type="caution">
    <text evidence="13">The sequence shown here is derived from an EMBL/GenBank/DDBJ whole genome shotgun (WGS) entry which is preliminary data.</text>
</comment>
<feature type="domain" description="KARI C-terminal knotted" evidence="12">
    <location>
        <begin position="185"/>
        <end position="330"/>
    </location>
</feature>
<dbReference type="InterPro" id="IPR014359">
    <property type="entry name" value="KARI_prok"/>
</dbReference>
<evidence type="ECO:0000313" key="13">
    <source>
        <dbReference type="EMBL" id="CDL90952.1"/>
    </source>
</evidence>
<comment type="catalytic activity">
    <reaction evidence="9">
        <text>(2R)-2,3-dihydroxy-3-methylbutanoate + NADP(+) = (2S)-2-acetolactate + NADPH + H(+)</text>
        <dbReference type="Rhea" id="RHEA:22068"/>
        <dbReference type="ChEBI" id="CHEBI:15378"/>
        <dbReference type="ChEBI" id="CHEBI:49072"/>
        <dbReference type="ChEBI" id="CHEBI:57783"/>
        <dbReference type="ChEBI" id="CHEBI:58349"/>
        <dbReference type="ChEBI" id="CHEBI:58476"/>
        <dbReference type="EC" id="1.1.1.86"/>
    </reaction>
</comment>
<dbReference type="HAMAP" id="MF_00435">
    <property type="entry name" value="IlvC"/>
    <property type="match status" value="1"/>
</dbReference>
<gene>
    <name evidence="9" type="primary">ilvC</name>
    <name evidence="13" type="ORF">CTDIVETGP_1022</name>
</gene>
<comment type="similarity">
    <text evidence="3 9 10">Belongs to the ketol-acid reductoisomerase family.</text>
</comment>
<dbReference type="UniPathway" id="UPA00047">
    <property type="reaction ID" value="UER00056"/>
</dbReference>
<dbReference type="Gene3D" id="3.40.50.720">
    <property type="entry name" value="NAD(P)-binding Rossmann-like Domain"/>
    <property type="match status" value="1"/>
</dbReference>
<feature type="binding site" evidence="9 10">
    <location>
        <position position="229"/>
    </location>
    <ligand>
        <name>Mg(2+)</name>
        <dbReference type="ChEBI" id="CHEBI:18420"/>
        <label>2</label>
    </ligand>
</feature>
<dbReference type="Gene3D" id="6.10.240.10">
    <property type="match status" value="1"/>
</dbReference>
<feature type="binding site" evidence="9">
    <location>
        <begin position="27"/>
        <end position="30"/>
    </location>
    <ligand>
        <name>NADP(+)</name>
        <dbReference type="ChEBI" id="CHEBI:58349"/>
    </ligand>
</feature>
<dbReference type="GO" id="GO:0009099">
    <property type="term" value="P:L-valine biosynthetic process"/>
    <property type="evidence" value="ECO:0007669"/>
    <property type="project" value="UniProtKB-UniRule"/>
</dbReference>
<evidence type="ECO:0000256" key="4">
    <source>
        <dbReference type="ARBA" id="ARBA00022605"/>
    </source>
</evidence>
<feature type="binding site" evidence="9 10">
    <location>
        <position position="197"/>
    </location>
    <ligand>
        <name>Mg(2+)</name>
        <dbReference type="ChEBI" id="CHEBI:18420"/>
        <label>1</label>
    </ligand>
</feature>
<sequence>MEPLKVYYDEDANLDLLKGKKIAVLGFGSQGHAQALNLKDSGLDVIIGLYKGSKSWKKAEDYGFKVYEVAEAVKQAQLVAMLLPDEKQKQIYEESVRDNLEDGDALLFSHGFNIHFNQIVPAKNIDVLMIAPKGPGHIVRKQYTEGGGVPCLYAVYQDYTGKGKDYALAYGKGVGGTRGGVMNTTFKIETETDLFGEQAVLCGGICSLIQAGFDTLVEAGYAPENAFFECFHEMKMIVDLMYEGGMSKMRHSISDTAEYGDYKIGNRLINDSVRKEMKKVLKEIQDGTFAKDWLLENKIGRPTLEARRRIEADTQLEKVGKRLRGMMSWIEENPSNE</sequence>
<dbReference type="GO" id="GO:0004455">
    <property type="term" value="F:ketol-acid reductoisomerase activity"/>
    <property type="evidence" value="ECO:0007669"/>
    <property type="project" value="UniProtKB-UniRule"/>
</dbReference>
<evidence type="ECO:0000256" key="2">
    <source>
        <dbReference type="ARBA" id="ARBA00004885"/>
    </source>
</evidence>
<comment type="pathway">
    <text evidence="1 9">Amino-acid biosynthesis; L-valine biosynthesis; L-valine from pyruvate: step 2/4.</text>
</comment>
<keyword evidence="5 9" id="KW-0479">Metal-binding</keyword>
<dbReference type="NCBIfam" id="TIGR00465">
    <property type="entry name" value="ilvC"/>
    <property type="match status" value="1"/>
</dbReference>
<proteinExistence type="inferred from homology"/>
<dbReference type="InterPro" id="IPR013023">
    <property type="entry name" value="KARI"/>
</dbReference>
<protein>
    <recommendedName>
        <fullName evidence="9">Ketol-acid reductoisomerase (NADP(+))</fullName>
        <shortName evidence="9">KARI</shortName>
        <ecNumber evidence="9">1.1.1.86</ecNumber>
    </recommendedName>
    <alternativeName>
        <fullName evidence="9">Acetohydroxy-acid isomeroreductase</fullName>
        <shortName evidence="9">AHIR</shortName>
    </alternativeName>
    <alternativeName>
        <fullName evidence="9">Alpha-keto-beta-hydroxylacyl reductoisomerase</fullName>
    </alternativeName>
</protein>
<keyword evidence="8 9" id="KW-0100">Branched-chain amino acid biosynthesis</keyword>
<evidence type="ECO:0000259" key="12">
    <source>
        <dbReference type="PROSITE" id="PS51851"/>
    </source>
</evidence>
<dbReference type="GO" id="GO:0016853">
    <property type="term" value="F:isomerase activity"/>
    <property type="evidence" value="ECO:0007669"/>
    <property type="project" value="UniProtKB-KW"/>
</dbReference>
<dbReference type="InterPro" id="IPR000506">
    <property type="entry name" value="KARI_C"/>
</dbReference>
<dbReference type="AlphaFoldDB" id="W6NFV3"/>
<comment type="catalytic activity">
    <reaction evidence="9">
        <text>(2R,3R)-2,3-dihydroxy-3-methylpentanoate + NADP(+) = (S)-2-ethyl-2-hydroxy-3-oxobutanoate + NADPH + H(+)</text>
        <dbReference type="Rhea" id="RHEA:13493"/>
        <dbReference type="ChEBI" id="CHEBI:15378"/>
        <dbReference type="ChEBI" id="CHEBI:49256"/>
        <dbReference type="ChEBI" id="CHEBI:49258"/>
        <dbReference type="ChEBI" id="CHEBI:57783"/>
        <dbReference type="ChEBI" id="CHEBI:58349"/>
        <dbReference type="EC" id="1.1.1.86"/>
    </reaction>
</comment>
<dbReference type="SUPFAM" id="SSF48179">
    <property type="entry name" value="6-phosphogluconate dehydrogenase C-terminal domain-like"/>
    <property type="match status" value="1"/>
</dbReference>
<comment type="function">
    <text evidence="9">Involved in the biosynthesis of branched-chain amino acids (BCAA). Catalyzes an alkyl-migration followed by a ketol-acid reduction of (S)-2-acetolactate (S2AL) to yield (R)-2,3-dihydroxy-isovalerate. In the isomerase reaction, S2AL is rearranged via a Mg-dependent methyl migration to produce 3-hydroxy-3-methyl-2-ketobutyrate (HMKB). In the reductase reaction, this 2-ketoacid undergoes a metal-dependent reduction by NADPH to yield (R)-2,3-dihydroxy-isovalerate.</text>
</comment>
<dbReference type="GO" id="GO:0000287">
    <property type="term" value="F:magnesium ion binding"/>
    <property type="evidence" value="ECO:0007669"/>
    <property type="project" value="UniProtKB-UniRule"/>
</dbReference>
<feature type="binding site" evidence="9 10">
    <location>
        <position position="233"/>
    </location>
    <ligand>
        <name>Mg(2+)</name>
        <dbReference type="ChEBI" id="CHEBI:18420"/>
        <label>2</label>
    </ligand>
</feature>
<dbReference type="InterPro" id="IPR013116">
    <property type="entry name" value="KARI_N"/>
</dbReference>
<dbReference type="NCBIfam" id="NF009940">
    <property type="entry name" value="PRK13403.1"/>
    <property type="match status" value="1"/>
</dbReference>
<feature type="binding site" evidence="9">
    <location>
        <position position="136"/>
    </location>
    <ligand>
        <name>NADP(+)</name>
        <dbReference type="ChEBI" id="CHEBI:58349"/>
    </ligand>
</feature>
<feature type="binding site" evidence="9 10">
    <location>
        <position position="254"/>
    </location>
    <ligand>
        <name>substrate</name>
    </ligand>
</feature>
<feature type="domain" description="KARI N-terminal Rossmann" evidence="11">
    <location>
        <begin position="4"/>
        <end position="184"/>
    </location>
</feature>
<keyword evidence="7 9" id="KW-0560">Oxidoreductase</keyword>
<evidence type="ECO:0000259" key="11">
    <source>
        <dbReference type="PROSITE" id="PS51850"/>
    </source>
</evidence>
<keyword evidence="9" id="KW-0521">NADP</keyword>
<evidence type="ECO:0000256" key="7">
    <source>
        <dbReference type="ARBA" id="ARBA00023002"/>
    </source>
</evidence>
<keyword evidence="14" id="KW-1185">Reference proteome</keyword>
<evidence type="ECO:0000256" key="9">
    <source>
        <dbReference type="HAMAP-Rule" id="MF_00435"/>
    </source>
</evidence>
<evidence type="ECO:0000256" key="5">
    <source>
        <dbReference type="ARBA" id="ARBA00022723"/>
    </source>
</evidence>
<evidence type="ECO:0000256" key="1">
    <source>
        <dbReference type="ARBA" id="ARBA00004864"/>
    </source>
</evidence>
<comment type="pathway">
    <text evidence="2 9">Amino-acid biosynthesis; L-isoleucine biosynthesis; L-isoleucine from 2-oxobutanoate: step 2/4.</text>
</comment>
<dbReference type="Pfam" id="PF01450">
    <property type="entry name" value="KARI_C"/>
    <property type="match status" value="1"/>
</dbReference>
<keyword evidence="6 9" id="KW-0460">Magnesium</keyword>
<dbReference type="GO" id="GO:0050661">
    <property type="term" value="F:NADP binding"/>
    <property type="evidence" value="ECO:0007669"/>
    <property type="project" value="InterPro"/>
</dbReference>
<evidence type="ECO:0000256" key="3">
    <source>
        <dbReference type="ARBA" id="ARBA00010318"/>
    </source>
</evidence>
<feature type="binding site" evidence="9">
    <location>
        <position position="53"/>
    </location>
    <ligand>
        <name>NADP(+)</name>
        <dbReference type="ChEBI" id="CHEBI:58349"/>
    </ligand>
</feature>
<evidence type="ECO:0000256" key="8">
    <source>
        <dbReference type="ARBA" id="ARBA00023304"/>
    </source>
</evidence>
<organism evidence="13 14">
    <name type="scientific">Clostridium tyrobutyricum DIVETGP</name>
    <dbReference type="NCBI Taxonomy" id="1408889"/>
    <lineage>
        <taxon>Bacteria</taxon>
        <taxon>Bacillati</taxon>
        <taxon>Bacillota</taxon>
        <taxon>Clostridia</taxon>
        <taxon>Eubacteriales</taxon>
        <taxon>Clostridiaceae</taxon>
        <taxon>Clostridium</taxon>
    </lineage>
</organism>
<dbReference type="OrthoDB" id="9804088at2"/>
<evidence type="ECO:0000256" key="6">
    <source>
        <dbReference type="ARBA" id="ARBA00022842"/>
    </source>
</evidence>
<dbReference type="GeneID" id="29419120"/>
<dbReference type="GO" id="GO:0009097">
    <property type="term" value="P:isoleucine biosynthetic process"/>
    <property type="evidence" value="ECO:0007669"/>
    <property type="project" value="UniProtKB-UniRule"/>
</dbReference>
<dbReference type="SUPFAM" id="SSF51735">
    <property type="entry name" value="NAD(P)-binding Rossmann-fold domains"/>
    <property type="match status" value="1"/>
</dbReference>
<dbReference type="GO" id="GO:0005829">
    <property type="term" value="C:cytosol"/>
    <property type="evidence" value="ECO:0007669"/>
    <property type="project" value="TreeGrafter"/>
</dbReference>
<dbReference type="EC" id="1.1.1.86" evidence="9"/>
<dbReference type="InterPro" id="IPR036291">
    <property type="entry name" value="NAD(P)-bd_dom_sf"/>
</dbReference>
<name>W6NFV3_CLOTY</name>
<dbReference type="Pfam" id="PF07991">
    <property type="entry name" value="KARI_N"/>
    <property type="match status" value="1"/>
</dbReference>
<dbReference type="FunFam" id="3.40.50.720:FF:000023">
    <property type="entry name" value="Ketol-acid reductoisomerase (NADP(+))"/>
    <property type="match status" value="1"/>
</dbReference>
<accession>W6NFV3</accession>
<evidence type="ECO:0000256" key="10">
    <source>
        <dbReference type="PROSITE-ProRule" id="PRU01198"/>
    </source>
</evidence>
<dbReference type="UniPathway" id="UPA00049">
    <property type="reaction ID" value="UER00060"/>
</dbReference>